<dbReference type="PANTHER" id="PTHR22838:SF0">
    <property type="entry name" value="WD REPEAT-CONTAINING PROTEIN 26"/>
    <property type="match status" value="1"/>
</dbReference>
<feature type="repeat" description="WD" evidence="3">
    <location>
        <begin position="354"/>
        <end position="380"/>
    </location>
</feature>
<keyword evidence="7" id="KW-1185">Reference proteome</keyword>
<feature type="repeat" description="WD" evidence="3">
    <location>
        <begin position="634"/>
        <end position="666"/>
    </location>
</feature>
<dbReference type="PROSITE" id="PS50294">
    <property type="entry name" value="WD_REPEATS_REGION"/>
    <property type="match status" value="3"/>
</dbReference>
<keyword evidence="2" id="KW-0677">Repeat</keyword>
<gene>
    <name evidence="6" type="ORF">BCR44DRAFT_1458340</name>
</gene>
<dbReference type="InterPro" id="IPR051350">
    <property type="entry name" value="WD_repeat-ST_regulator"/>
</dbReference>
<feature type="region of interest" description="Disordered" evidence="4">
    <location>
        <begin position="459"/>
        <end position="486"/>
    </location>
</feature>
<dbReference type="EMBL" id="MCFL01000005">
    <property type="protein sequence ID" value="ORZ39540.1"/>
    <property type="molecule type" value="Genomic_DNA"/>
</dbReference>
<dbReference type="InterPro" id="IPR019775">
    <property type="entry name" value="WD40_repeat_CS"/>
</dbReference>
<dbReference type="PANTHER" id="PTHR22838">
    <property type="entry name" value="WD REPEAT PROTEIN 26-RELATED"/>
    <property type="match status" value="1"/>
</dbReference>
<dbReference type="OrthoDB" id="972532at2759"/>
<name>A0A1Y2HYA7_9FUNG</name>
<keyword evidence="1 3" id="KW-0853">WD repeat</keyword>
<dbReference type="STRING" id="765915.A0A1Y2HYA7"/>
<feature type="compositionally biased region" description="Low complexity" evidence="4">
    <location>
        <begin position="461"/>
        <end position="474"/>
    </location>
</feature>
<dbReference type="PROSITE" id="PS00678">
    <property type="entry name" value="WD_REPEATS_1"/>
    <property type="match status" value="1"/>
</dbReference>
<dbReference type="InterPro" id="IPR036322">
    <property type="entry name" value="WD40_repeat_dom_sf"/>
</dbReference>
<feature type="region of interest" description="Disordered" evidence="4">
    <location>
        <begin position="1"/>
        <end position="46"/>
    </location>
</feature>
<feature type="repeat" description="WD" evidence="3">
    <location>
        <begin position="426"/>
        <end position="460"/>
    </location>
</feature>
<evidence type="ECO:0000256" key="2">
    <source>
        <dbReference type="ARBA" id="ARBA00022737"/>
    </source>
</evidence>
<feature type="domain" description="CTLH" evidence="5">
    <location>
        <begin position="88"/>
        <end position="146"/>
    </location>
</feature>
<feature type="repeat" description="WD" evidence="3">
    <location>
        <begin position="274"/>
        <end position="315"/>
    </location>
</feature>
<dbReference type="PROSITE" id="PS50897">
    <property type="entry name" value="CTLH"/>
    <property type="match status" value="1"/>
</dbReference>
<dbReference type="SUPFAM" id="SSF50978">
    <property type="entry name" value="WD40 repeat-like"/>
    <property type="match status" value="1"/>
</dbReference>
<dbReference type="GO" id="GO:0043161">
    <property type="term" value="P:proteasome-mediated ubiquitin-dependent protein catabolic process"/>
    <property type="evidence" value="ECO:0007669"/>
    <property type="project" value="TreeGrafter"/>
</dbReference>
<evidence type="ECO:0000313" key="6">
    <source>
        <dbReference type="EMBL" id="ORZ39540.1"/>
    </source>
</evidence>
<proteinExistence type="predicted"/>
<accession>A0A1Y2HYA7</accession>
<dbReference type="PROSITE" id="PS50082">
    <property type="entry name" value="WD_REPEATS_2"/>
    <property type="match status" value="5"/>
</dbReference>
<dbReference type="InterPro" id="IPR015943">
    <property type="entry name" value="WD40/YVTN_repeat-like_dom_sf"/>
</dbReference>
<evidence type="ECO:0000259" key="5">
    <source>
        <dbReference type="PROSITE" id="PS50897"/>
    </source>
</evidence>
<protein>
    <submittedName>
        <fullName evidence="6">WD40-repeat-containing domain protein</fullName>
    </submittedName>
</protein>
<dbReference type="Pfam" id="PF00400">
    <property type="entry name" value="WD40"/>
    <property type="match status" value="7"/>
</dbReference>
<comment type="caution">
    <text evidence="6">The sequence shown here is derived from an EMBL/GenBank/DDBJ whole genome shotgun (WGS) entry which is preliminary data.</text>
</comment>
<dbReference type="GO" id="GO:0034657">
    <property type="term" value="C:GID complex"/>
    <property type="evidence" value="ECO:0007669"/>
    <property type="project" value="TreeGrafter"/>
</dbReference>
<sequence length="675" mass="72598">MTPPPPPAASCRQQQLPNLPLQGTHVGRSLDDDDPMALTSNGVNHVDPQPLPYVDMDAEGANGPVYRVIATSCQVASQLEHTSGITFEVAAVGEFRTAVLSGDWAEAERFLSHPDLRIPASSLPAVHFAIREQQYLELLELGDVAGALTVLRDKIAPLEYNLHRLHELSSYLMYTDAHDLRTHAHWAGAAGGSRALTLQRVQAVIPPSVMVRARRLEHLLSQALAAQEAKCTYHNVPTSSADGAEPTPPRLMSLYEDHWCNMHAHFPSQTAVVYREHLDEVWYLAFSHGGDRLAAAGKDGSTIVWDVHTHRQLHRLAKHDDAVGFLAWSPDDSKLLTCGNDAKLRMWDTATEAVTACGWLPSGDRFVTGGLDKVLAVWDMTGNLIHKWTNTRVTDLQISHDGKTLVTVANQTIRIHDLTSRTEVLSFDDTESVTSLNLSKDGRYLLTNTAGQEIHVWDLKPSLGSPTSPTSTDPGAGGMHTPASTHRSRANTATRHGHTMANAAATSSLSQAFGWPLIGGPPGFLPLNPLNPMSGSAISAPYTPTPSSGIAGTFNNASSSSIVSRVSTGGGTVTSPTAAAATPQLVRKYKGHKQGKFVIRSMFGGASEAFIVSGSEDNCAYVWHRATGDVLAVLEGHTATVNAAAWNPKVLGMVATCSDDNTVRIWMPATSVQRP</sequence>
<dbReference type="AlphaFoldDB" id="A0A1Y2HYA7"/>
<reference evidence="6 7" key="1">
    <citation type="submission" date="2016-07" db="EMBL/GenBank/DDBJ databases">
        <title>Pervasive Adenine N6-methylation of Active Genes in Fungi.</title>
        <authorList>
            <consortium name="DOE Joint Genome Institute"/>
            <person name="Mondo S.J."/>
            <person name="Dannebaum R.O."/>
            <person name="Kuo R.C."/>
            <person name="Labutti K."/>
            <person name="Haridas S."/>
            <person name="Kuo A."/>
            <person name="Salamov A."/>
            <person name="Ahrendt S.R."/>
            <person name="Lipzen A."/>
            <person name="Sullivan W."/>
            <person name="Andreopoulos W.B."/>
            <person name="Clum A."/>
            <person name="Lindquist E."/>
            <person name="Daum C."/>
            <person name="Ramamoorthy G.K."/>
            <person name="Gryganskyi A."/>
            <person name="Culley D."/>
            <person name="Magnuson J.K."/>
            <person name="James T.Y."/>
            <person name="O'Malley M.A."/>
            <person name="Stajich J.E."/>
            <person name="Spatafora J.W."/>
            <person name="Visel A."/>
            <person name="Grigoriev I.V."/>
        </authorList>
    </citation>
    <scope>NUCLEOTIDE SEQUENCE [LARGE SCALE GENOMIC DNA]</scope>
    <source>
        <strain evidence="6 7">PL171</strain>
    </source>
</reference>
<dbReference type="InterPro" id="IPR006595">
    <property type="entry name" value="CTLH_C"/>
</dbReference>
<evidence type="ECO:0000256" key="1">
    <source>
        <dbReference type="ARBA" id="ARBA00022574"/>
    </source>
</evidence>
<evidence type="ECO:0000313" key="7">
    <source>
        <dbReference type="Proteomes" id="UP000193411"/>
    </source>
</evidence>
<dbReference type="InterPro" id="IPR001680">
    <property type="entry name" value="WD40_rpt"/>
</dbReference>
<dbReference type="SMART" id="SM00320">
    <property type="entry name" value="WD40"/>
    <property type="match status" value="7"/>
</dbReference>
<dbReference type="Proteomes" id="UP000193411">
    <property type="component" value="Unassembled WGS sequence"/>
</dbReference>
<evidence type="ECO:0000256" key="4">
    <source>
        <dbReference type="SAM" id="MobiDB-lite"/>
    </source>
</evidence>
<dbReference type="Gene3D" id="2.130.10.10">
    <property type="entry name" value="YVTN repeat-like/Quinoprotein amine dehydrogenase"/>
    <property type="match status" value="2"/>
</dbReference>
<organism evidence="6 7">
    <name type="scientific">Catenaria anguillulae PL171</name>
    <dbReference type="NCBI Taxonomy" id="765915"/>
    <lineage>
        <taxon>Eukaryota</taxon>
        <taxon>Fungi</taxon>
        <taxon>Fungi incertae sedis</taxon>
        <taxon>Blastocladiomycota</taxon>
        <taxon>Blastocladiomycetes</taxon>
        <taxon>Blastocladiales</taxon>
        <taxon>Catenariaceae</taxon>
        <taxon>Catenaria</taxon>
    </lineage>
</organism>
<feature type="repeat" description="WD" evidence="3">
    <location>
        <begin position="316"/>
        <end position="357"/>
    </location>
</feature>
<evidence type="ECO:0000256" key="3">
    <source>
        <dbReference type="PROSITE-ProRule" id="PRU00221"/>
    </source>
</evidence>